<proteinExistence type="predicted"/>
<gene>
    <name evidence="1" type="ORF">B0H64DRAFT_406285</name>
</gene>
<protein>
    <submittedName>
        <fullName evidence="1">Uncharacterized protein</fullName>
    </submittedName>
</protein>
<dbReference type="Proteomes" id="UP001278766">
    <property type="component" value="Unassembled WGS sequence"/>
</dbReference>
<dbReference type="GeneID" id="87841448"/>
<name>A0AAE0LP79_9PEZI</name>
<organism evidence="1 2">
    <name type="scientific">Chaetomium fimeti</name>
    <dbReference type="NCBI Taxonomy" id="1854472"/>
    <lineage>
        <taxon>Eukaryota</taxon>
        <taxon>Fungi</taxon>
        <taxon>Dikarya</taxon>
        <taxon>Ascomycota</taxon>
        <taxon>Pezizomycotina</taxon>
        <taxon>Sordariomycetes</taxon>
        <taxon>Sordariomycetidae</taxon>
        <taxon>Sordariales</taxon>
        <taxon>Chaetomiaceae</taxon>
        <taxon>Chaetomium</taxon>
    </lineage>
</organism>
<dbReference type="AlphaFoldDB" id="A0AAE0LP79"/>
<dbReference type="RefSeq" id="XP_062655836.1">
    <property type="nucleotide sequence ID" value="XM_062804500.1"/>
</dbReference>
<reference evidence="1" key="2">
    <citation type="submission" date="2023-06" db="EMBL/GenBank/DDBJ databases">
        <authorList>
            <consortium name="Lawrence Berkeley National Laboratory"/>
            <person name="Haridas S."/>
            <person name="Hensen N."/>
            <person name="Bonometti L."/>
            <person name="Westerberg I."/>
            <person name="Brannstrom I.O."/>
            <person name="Guillou S."/>
            <person name="Cros-Aarteil S."/>
            <person name="Calhoun S."/>
            <person name="Kuo A."/>
            <person name="Mondo S."/>
            <person name="Pangilinan J."/>
            <person name="Riley R."/>
            <person name="Labutti K."/>
            <person name="Andreopoulos B."/>
            <person name="Lipzen A."/>
            <person name="Chen C."/>
            <person name="Yanf M."/>
            <person name="Daum C."/>
            <person name="Ng V."/>
            <person name="Clum A."/>
            <person name="Steindorff A."/>
            <person name="Ohm R."/>
            <person name="Martin F."/>
            <person name="Silar P."/>
            <person name="Natvig D."/>
            <person name="Lalanne C."/>
            <person name="Gautier V."/>
            <person name="Ament-Velasquez S.L."/>
            <person name="Kruys A."/>
            <person name="Hutchinson M.I."/>
            <person name="Powell A.J."/>
            <person name="Barry K."/>
            <person name="Miller A.N."/>
            <person name="Grigoriev I.V."/>
            <person name="Debuchy R."/>
            <person name="Gladieux P."/>
            <person name="Thoren M.H."/>
            <person name="Johannesson H."/>
        </authorList>
    </citation>
    <scope>NUCLEOTIDE SEQUENCE</scope>
    <source>
        <strain evidence="1">CBS 168.71</strain>
    </source>
</reference>
<comment type="caution">
    <text evidence="1">The sequence shown here is derived from an EMBL/GenBank/DDBJ whole genome shotgun (WGS) entry which is preliminary data.</text>
</comment>
<keyword evidence="2" id="KW-1185">Reference proteome</keyword>
<evidence type="ECO:0000313" key="2">
    <source>
        <dbReference type="Proteomes" id="UP001278766"/>
    </source>
</evidence>
<dbReference type="EMBL" id="JAUEPN010000007">
    <property type="protein sequence ID" value="KAK3292322.1"/>
    <property type="molecule type" value="Genomic_DNA"/>
</dbReference>
<evidence type="ECO:0000313" key="1">
    <source>
        <dbReference type="EMBL" id="KAK3292322.1"/>
    </source>
</evidence>
<sequence length="79" mass="8818">MCYPLYMKQHSLGIFLLSFPAELLSGRLLSLHPRSSGTGAPHRTRQGPGKTHIIREPLSNLSPLSFSTPELPHGWLTFH</sequence>
<reference evidence="1" key="1">
    <citation type="journal article" date="2023" name="Mol. Phylogenet. Evol.">
        <title>Genome-scale phylogeny and comparative genomics of the fungal order Sordariales.</title>
        <authorList>
            <person name="Hensen N."/>
            <person name="Bonometti L."/>
            <person name="Westerberg I."/>
            <person name="Brannstrom I.O."/>
            <person name="Guillou S."/>
            <person name="Cros-Aarteil S."/>
            <person name="Calhoun S."/>
            <person name="Haridas S."/>
            <person name="Kuo A."/>
            <person name="Mondo S."/>
            <person name="Pangilinan J."/>
            <person name="Riley R."/>
            <person name="LaButti K."/>
            <person name="Andreopoulos B."/>
            <person name="Lipzen A."/>
            <person name="Chen C."/>
            <person name="Yan M."/>
            <person name="Daum C."/>
            <person name="Ng V."/>
            <person name="Clum A."/>
            <person name="Steindorff A."/>
            <person name="Ohm R.A."/>
            <person name="Martin F."/>
            <person name="Silar P."/>
            <person name="Natvig D.O."/>
            <person name="Lalanne C."/>
            <person name="Gautier V."/>
            <person name="Ament-Velasquez S.L."/>
            <person name="Kruys A."/>
            <person name="Hutchinson M.I."/>
            <person name="Powell A.J."/>
            <person name="Barry K."/>
            <person name="Miller A.N."/>
            <person name="Grigoriev I.V."/>
            <person name="Debuchy R."/>
            <person name="Gladieux P."/>
            <person name="Hiltunen Thoren M."/>
            <person name="Johannesson H."/>
        </authorList>
    </citation>
    <scope>NUCLEOTIDE SEQUENCE</scope>
    <source>
        <strain evidence="1">CBS 168.71</strain>
    </source>
</reference>
<accession>A0AAE0LP79</accession>